<comment type="caution">
    <text evidence="2">The sequence shown here is derived from an EMBL/GenBank/DDBJ whole genome shotgun (WGS) entry which is preliminary data.</text>
</comment>
<protein>
    <submittedName>
        <fullName evidence="2">Uncharacterized protein</fullName>
    </submittedName>
</protein>
<feature type="region of interest" description="Disordered" evidence="1">
    <location>
        <begin position="94"/>
        <end position="206"/>
    </location>
</feature>
<feature type="compositionally biased region" description="Basic and acidic residues" evidence="1">
    <location>
        <begin position="94"/>
        <end position="112"/>
    </location>
</feature>
<keyword evidence="3" id="KW-1185">Reference proteome</keyword>
<dbReference type="AlphaFoldDB" id="A0AAD7HXH3"/>
<feature type="compositionally biased region" description="Acidic residues" evidence="1">
    <location>
        <begin position="252"/>
        <end position="261"/>
    </location>
</feature>
<feature type="region of interest" description="Disordered" evidence="1">
    <location>
        <begin position="239"/>
        <end position="273"/>
    </location>
</feature>
<reference evidence="2" key="1">
    <citation type="submission" date="2023-03" db="EMBL/GenBank/DDBJ databases">
        <title>Massive genome expansion in bonnet fungi (Mycena s.s.) driven by repeated elements and novel gene families across ecological guilds.</title>
        <authorList>
            <consortium name="Lawrence Berkeley National Laboratory"/>
            <person name="Harder C.B."/>
            <person name="Miyauchi S."/>
            <person name="Viragh M."/>
            <person name="Kuo A."/>
            <person name="Thoen E."/>
            <person name="Andreopoulos B."/>
            <person name="Lu D."/>
            <person name="Skrede I."/>
            <person name="Drula E."/>
            <person name="Henrissat B."/>
            <person name="Morin E."/>
            <person name="Kohler A."/>
            <person name="Barry K."/>
            <person name="LaButti K."/>
            <person name="Morin E."/>
            <person name="Salamov A."/>
            <person name="Lipzen A."/>
            <person name="Mereny Z."/>
            <person name="Hegedus B."/>
            <person name="Baldrian P."/>
            <person name="Stursova M."/>
            <person name="Weitz H."/>
            <person name="Taylor A."/>
            <person name="Grigoriev I.V."/>
            <person name="Nagy L.G."/>
            <person name="Martin F."/>
            <person name="Kauserud H."/>
        </authorList>
    </citation>
    <scope>NUCLEOTIDE SEQUENCE</scope>
    <source>
        <strain evidence="2">CBHHK188m</strain>
    </source>
</reference>
<evidence type="ECO:0000313" key="3">
    <source>
        <dbReference type="Proteomes" id="UP001215280"/>
    </source>
</evidence>
<organism evidence="2 3">
    <name type="scientific">Mycena maculata</name>
    <dbReference type="NCBI Taxonomy" id="230809"/>
    <lineage>
        <taxon>Eukaryota</taxon>
        <taxon>Fungi</taxon>
        <taxon>Dikarya</taxon>
        <taxon>Basidiomycota</taxon>
        <taxon>Agaricomycotina</taxon>
        <taxon>Agaricomycetes</taxon>
        <taxon>Agaricomycetidae</taxon>
        <taxon>Agaricales</taxon>
        <taxon>Marasmiineae</taxon>
        <taxon>Mycenaceae</taxon>
        <taxon>Mycena</taxon>
    </lineage>
</organism>
<dbReference type="EMBL" id="JARJLG010000195">
    <property type="protein sequence ID" value="KAJ7729848.1"/>
    <property type="molecule type" value="Genomic_DNA"/>
</dbReference>
<feature type="compositionally biased region" description="Basic residues" evidence="1">
    <location>
        <begin position="160"/>
        <end position="170"/>
    </location>
</feature>
<dbReference type="Proteomes" id="UP001215280">
    <property type="component" value="Unassembled WGS sequence"/>
</dbReference>
<accession>A0AAD7HXH3</accession>
<gene>
    <name evidence="2" type="ORF">DFH07DRAFT_781817</name>
</gene>
<evidence type="ECO:0000256" key="1">
    <source>
        <dbReference type="SAM" id="MobiDB-lite"/>
    </source>
</evidence>
<evidence type="ECO:0000313" key="2">
    <source>
        <dbReference type="EMBL" id="KAJ7729848.1"/>
    </source>
</evidence>
<proteinExistence type="predicted"/>
<sequence>MGATWMNIHNQMEHAGRSMAQWEWMDITDEELHEATTEISIKHPFSGSTIILGHLEAMGISRKQVQLSLRRVDEIGPKESGTWGKIRYNIRKEDIRESETHGQGKPGDELTKAKTLGYFEPRSVPTRASRPSKETKKTLGASHMHIHTGPTPRVSDVKQSTKRKIKRGKKERTANALSARARSRLKPRSDLWSSKTGMPHRKQDESLREKWKRKEYVRVNLQVKALVFALDASGTRTKIEKKKTRSTPPSESTEECSEMVDADERSPSPDLIDGAGEEEVDDLVGGGGWGWAPFEFGVAVEARVEWTPPCPLRGRSSSRFRLRGLRDSAWTQGWKSRATYRESVDFECAAERPLKISA</sequence>
<name>A0AAD7HXH3_9AGAR</name>